<sequence length="798" mass="85247">MIPQRALRSAWFVRHRWQGGAALALVLTAAAAPAAAAVADPAPPPAPPLAPDPALADGGDQVVVTARKTSEKLQDVPVAITAISGADLARNDHVRLEDLNQLVPSANVVVTNGHQTSISIRGVGNNPGSDGLENSAGVFLDGVYLGRPGMAATDLIDIKQLEVLRGPQGTLFGKNTTAGLVNITTELPSFTTEFKGQASYGNFNYQQYQASLSGPVSDTLAVRVTGYRTTRDGIVDNITTGRKTSDLGRAGARVQLLWKPTSNLSVRLIGEYGSEQQSSGAVSIIPTWGITPNLIKAKLAATGGTIAVDPRGRTTAVDGPTDTGTRQGAGSAQIDWELGGGFRLTSITAFRYWQYDSNSDTEGSSADVMYGGYHIQDRQWTEELRLALPRIGRVDAVVGLYYFNQYVETNQHLNYGKDAAAWLSGIPNALLPVYAQYSPALAGLLAYNRTRWNTYADPLTHSIAAFGQANWHVTPTWNITAGIRQTHETKREQVYRPTPVSSVTGLPVAALASQAAGPIRAEISNSAPSFLISSDYHPTPGLMLYALVSRGQKAGGLNTTLPPTGLGADALKVEPEVATNYEAGIKSDLFAHRVQLNLSLFRTDIRNYQANVLQEVNGQVVQLLTNAGAARTQGIEAEATLQPVTGLSLHGYAAYNDATYRSYRNGPCPIGVAAPTCDLSGKPIAGAPKWTLGANGSYEHDIGGRLTGYASAEYSWRSHFYGSLDDSPMTLTGGYGLLNLRLGIRSKDRLWDLSVWGRNVTNAAYATNYFNYGSVLPGTYVAFFGDPATYGATLRFNF</sequence>
<dbReference type="Pfam" id="PF00593">
    <property type="entry name" value="TonB_dep_Rec_b-barrel"/>
    <property type="match status" value="1"/>
</dbReference>
<evidence type="ECO:0000256" key="13">
    <source>
        <dbReference type="SAM" id="SignalP"/>
    </source>
</evidence>
<dbReference type="RefSeq" id="WP_265268070.1">
    <property type="nucleotide sequence ID" value="NZ_JANFAV010000002.1"/>
</dbReference>
<dbReference type="GO" id="GO:0006826">
    <property type="term" value="P:iron ion transport"/>
    <property type="evidence" value="ECO:0007669"/>
    <property type="project" value="UniProtKB-KW"/>
</dbReference>
<proteinExistence type="inferred from homology"/>
<dbReference type="GO" id="GO:0009279">
    <property type="term" value="C:cell outer membrane"/>
    <property type="evidence" value="ECO:0007669"/>
    <property type="project" value="UniProtKB-SubCell"/>
</dbReference>
<dbReference type="Gene3D" id="2.40.170.20">
    <property type="entry name" value="TonB-dependent receptor, beta-barrel domain"/>
    <property type="match status" value="1"/>
</dbReference>
<evidence type="ECO:0000259" key="15">
    <source>
        <dbReference type="Pfam" id="PF07715"/>
    </source>
</evidence>
<dbReference type="PROSITE" id="PS52016">
    <property type="entry name" value="TONB_DEPENDENT_REC_3"/>
    <property type="match status" value="1"/>
</dbReference>
<evidence type="ECO:0000256" key="6">
    <source>
        <dbReference type="ARBA" id="ARBA00023004"/>
    </source>
</evidence>
<dbReference type="SUPFAM" id="SSF56935">
    <property type="entry name" value="Porins"/>
    <property type="match status" value="1"/>
</dbReference>
<gene>
    <name evidence="16" type="ORF">NEE01_04830</name>
</gene>
<evidence type="ECO:0000256" key="12">
    <source>
        <dbReference type="RuleBase" id="RU003357"/>
    </source>
</evidence>
<reference evidence="16" key="1">
    <citation type="submission" date="2022-06" db="EMBL/GenBank/DDBJ databases">
        <title>Sphingomonas sp. nov. isolated from rhizosphere soil of tomato.</title>
        <authorList>
            <person name="Dong H."/>
            <person name="Gao R."/>
        </authorList>
    </citation>
    <scope>NUCLEOTIDE SEQUENCE</scope>
    <source>
        <strain evidence="16">MMSM24</strain>
    </source>
</reference>
<comment type="similarity">
    <text evidence="11 12">Belongs to the TonB-dependent receptor family.</text>
</comment>
<comment type="caution">
    <text evidence="16">The sequence shown here is derived from an EMBL/GenBank/DDBJ whole genome shotgun (WGS) entry which is preliminary data.</text>
</comment>
<dbReference type="CDD" id="cd01347">
    <property type="entry name" value="ligand_gated_channel"/>
    <property type="match status" value="1"/>
</dbReference>
<name>A0AA41Z4X5_9SPHN</name>
<dbReference type="EMBL" id="JANFAV010000002">
    <property type="protein sequence ID" value="MCW6534105.1"/>
    <property type="molecule type" value="Genomic_DNA"/>
</dbReference>
<keyword evidence="7" id="KW-0406">Ion transport</keyword>
<dbReference type="PANTHER" id="PTHR32552:SF81">
    <property type="entry name" value="TONB-DEPENDENT OUTER MEMBRANE RECEPTOR"/>
    <property type="match status" value="1"/>
</dbReference>
<keyword evidence="4" id="KW-0410">Iron transport</keyword>
<evidence type="ECO:0000256" key="7">
    <source>
        <dbReference type="ARBA" id="ARBA00023065"/>
    </source>
</evidence>
<evidence type="ECO:0000256" key="4">
    <source>
        <dbReference type="ARBA" id="ARBA00022496"/>
    </source>
</evidence>
<keyword evidence="9 11" id="KW-0472">Membrane</keyword>
<evidence type="ECO:0000259" key="14">
    <source>
        <dbReference type="Pfam" id="PF00593"/>
    </source>
</evidence>
<dbReference type="Pfam" id="PF07715">
    <property type="entry name" value="Plug"/>
    <property type="match status" value="1"/>
</dbReference>
<keyword evidence="3 11" id="KW-1134">Transmembrane beta strand</keyword>
<feature type="chain" id="PRO_5041305104" evidence="13">
    <location>
        <begin position="37"/>
        <end position="798"/>
    </location>
</feature>
<keyword evidence="13" id="KW-0732">Signal</keyword>
<feature type="signal peptide" evidence="13">
    <location>
        <begin position="1"/>
        <end position="36"/>
    </location>
</feature>
<evidence type="ECO:0000256" key="3">
    <source>
        <dbReference type="ARBA" id="ARBA00022452"/>
    </source>
</evidence>
<evidence type="ECO:0000256" key="10">
    <source>
        <dbReference type="ARBA" id="ARBA00023237"/>
    </source>
</evidence>
<protein>
    <submittedName>
        <fullName evidence="16">TonB-dependent receptor</fullName>
    </submittedName>
</protein>
<dbReference type="PANTHER" id="PTHR32552">
    <property type="entry name" value="FERRICHROME IRON RECEPTOR-RELATED"/>
    <property type="match status" value="1"/>
</dbReference>
<keyword evidence="2 11" id="KW-0813">Transport</keyword>
<accession>A0AA41Z4X5</accession>
<evidence type="ECO:0000256" key="2">
    <source>
        <dbReference type="ARBA" id="ARBA00022448"/>
    </source>
</evidence>
<evidence type="ECO:0000256" key="5">
    <source>
        <dbReference type="ARBA" id="ARBA00022692"/>
    </source>
</evidence>
<dbReference type="InterPro" id="IPR012910">
    <property type="entry name" value="Plug_dom"/>
</dbReference>
<keyword evidence="17" id="KW-1185">Reference proteome</keyword>
<keyword evidence="6" id="KW-0408">Iron</keyword>
<keyword evidence="16" id="KW-0675">Receptor</keyword>
<keyword evidence="10 11" id="KW-0998">Cell outer membrane</keyword>
<feature type="domain" description="TonB-dependent receptor plug" evidence="15">
    <location>
        <begin position="73"/>
        <end position="179"/>
    </location>
</feature>
<dbReference type="InterPro" id="IPR039426">
    <property type="entry name" value="TonB-dep_rcpt-like"/>
</dbReference>
<evidence type="ECO:0000256" key="1">
    <source>
        <dbReference type="ARBA" id="ARBA00004571"/>
    </source>
</evidence>
<evidence type="ECO:0000256" key="9">
    <source>
        <dbReference type="ARBA" id="ARBA00023136"/>
    </source>
</evidence>
<dbReference type="InterPro" id="IPR000531">
    <property type="entry name" value="Beta-barrel_TonB"/>
</dbReference>
<evidence type="ECO:0000313" key="17">
    <source>
        <dbReference type="Proteomes" id="UP001165565"/>
    </source>
</evidence>
<comment type="subcellular location">
    <subcellularLocation>
        <location evidence="1 11">Cell outer membrane</location>
        <topology evidence="1 11">Multi-pass membrane protein</topology>
    </subcellularLocation>
</comment>
<organism evidence="16 17">
    <name type="scientific">Sphingomonas lycopersici</name>
    <dbReference type="NCBI Taxonomy" id="2951807"/>
    <lineage>
        <taxon>Bacteria</taxon>
        <taxon>Pseudomonadati</taxon>
        <taxon>Pseudomonadota</taxon>
        <taxon>Alphaproteobacteria</taxon>
        <taxon>Sphingomonadales</taxon>
        <taxon>Sphingomonadaceae</taxon>
        <taxon>Sphingomonas</taxon>
    </lineage>
</organism>
<evidence type="ECO:0000313" key="16">
    <source>
        <dbReference type="EMBL" id="MCW6534105.1"/>
    </source>
</evidence>
<keyword evidence="5 11" id="KW-0812">Transmembrane</keyword>
<evidence type="ECO:0000256" key="8">
    <source>
        <dbReference type="ARBA" id="ARBA00023077"/>
    </source>
</evidence>
<dbReference type="Proteomes" id="UP001165565">
    <property type="component" value="Unassembled WGS sequence"/>
</dbReference>
<dbReference type="InterPro" id="IPR036942">
    <property type="entry name" value="Beta-barrel_TonB_sf"/>
</dbReference>
<feature type="domain" description="TonB-dependent receptor-like beta-barrel" evidence="14">
    <location>
        <begin position="315"/>
        <end position="760"/>
    </location>
</feature>
<evidence type="ECO:0000256" key="11">
    <source>
        <dbReference type="PROSITE-ProRule" id="PRU01360"/>
    </source>
</evidence>
<dbReference type="AlphaFoldDB" id="A0AA41Z4X5"/>
<keyword evidence="8 12" id="KW-0798">TonB box</keyword>